<reference evidence="5" key="1">
    <citation type="submission" date="2022-11" db="UniProtKB">
        <authorList>
            <consortium name="WormBaseParasite"/>
        </authorList>
    </citation>
    <scope>IDENTIFICATION</scope>
</reference>
<proteinExistence type="inferred from homology"/>
<dbReference type="Proteomes" id="UP000887569">
    <property type="component" value="Unplaced"/>
</dbReference>
<dbReference type="GO" id="GO:0005096">
    <property type="term" value="F:GTPase activator activity"/>
    <property type="evidence" value="ECO:0007669"/>
    <property type="project" value="InterPro"/>
</dbReference>
<name>A0A915A9N9_PARUN</name>
<organism evidence="4 5">
    <name type="scientific">Parascaris univalens</name>
    <name type="common">Nematode worm</name>
    <dbReference type="NCBI Taxonomy" id="6257"/>
    <lineage>
        <taxon>Eukaryota</taxon>
        <taxon>Metazoa</taxon>
        <taxon>Ecdysozoa</taxon>
        <taxon>Nematoda</taxon>
        <taxon>Chromadorea</taxon>
        <taxon>Rhabditida</taxon>
        <taxon>Spirurina</taxon>
        <taxon>Ascaridomorpha</taxon>
        <taxon>Ascaridoidea</taxon>
        <taxon>Ascarididae</taxon>
        <taxon>Parascaris</taxon>
    </lineage>
</organism>
<keyword evidence="4" id="KW-1185">Reference proteome</keyword>
<dbReference type="GO" id="GO:1990075">
    <property type="term" value="C:periciliary membrane compartment"/>
    <property type="evidence" value="ECO:0007669"/>
    <property type="project" value="TreeGrafter"/>
</dbReference>
<dbReference type="GO" id="GO:0005525">
    <property type="term" value="F:GTP binding"/>
    <property type="evidence" value="ECO:0007669"/>
    <property type="project" value="UniProtKB-KW"/>
</dbReference>
<dbReference type="PROSITE" id="PS51329">
    <property type="entry name" value="C_CAP_COFACTOR_C"/>
    <property type="match status" value="1"/>
</dbReference>
<dbReference type="InterPro" id="IPR016098">
    <property type="entry name" value="CAP/MinC_C"/>
</dbReference>
<keyword evidence="2" id="KW-0342">GTP-binding</keyword>
<dbReference type="Pfam" id="PF07986">
    <property type="entry name" value="TBCC"/>
    <property type="match status" value="1"/>
</dbReference>
<feature type="binding site" evidence="2">
    <location>
        <begin position="15"/>
        <end position="18"/>
    </location>
    <ligand>
        <name>GTP</name>
        <dbReference type="ChEBI" id="CHEBI:37565"/>
    </ligand>
</feature>
<comment type="similarity">
    <text evidence="1">Belongs to the TBCC family.</text>
</comment>
<evidence type="ECO:0000313" key="5">
    <source>
        <dbReference type="WBParaSite" id="PgR003_g199_t01"/>
    </source>
</evidence>
<dbReference type="PIRSF" id="PIRSF037947">
    <property type="entry name" value="Protein_XRP2"/>
    <property type="match status" value="1"/>
</dbReference>
<accession>A0A915A9N9</accession>
<dbReference type="InterPro" id="IPR017901">
    <property type="entry name" value="C-CAP_CF_C-like"/>
</dbReference>
<dbReference type="WBParaSite" id="PgR003_g199_t01">
    <property type="protein sequence ID" value="PgR003_g199_t01"/>
    <property type="gene ID" value="PgR003_g199"/>
</dbReference>
<keyword evidence="2" id="KW-0547">Nucleotide-binding</keyword>
<dbReference type="GO" id="GO:0005929">
    <property type="term" value="C:cilium"/>
    <property type="evidence" value="ECO:0007669"/>
    <property type="project" value="TreeGrafter"/>
</dbReference>
<dbReference type="InterPro" id="IPR012945">
    <property type="entry name" value="Tubulin-bd_cofactor_C_dom"/>
</dbReference>
<dbReference type="PANTHER" id="PTHR15440:SF0">
    <property type="entry name" value="PROTEIN XRP2"/>
    <property type="match status" value="1"/>
</dbReference>
<protein>
    <submittedName>
        <fullName evidence="5">C-CAP/cofactor C-like domain-containing protein</fullName>
    </submittedName>
</protein>
<evidence type="ECO:0000259" key="3">
    <source>
        <dbReference type="PROSITE" id="PS51329"/>
    </source>
</evidence>
<evidence type="ECO:0000256" key="2">
    <source>
        <dbReference type="PIRSR" id="PIRSR037947-1"/>
    </source>
</evidence>
<dbReference type="InterPro" id="IPR039093">
    <property type="entry name" value="XRP2"/>
</dbReference>
<dbReference type="AlphaFoldDB" id="A0A915A9N9"/>
<sequence length="240" mass="27834">FVRDCVRCTIFTISQQFRSRDCSDIDVFVFCSTRPIIESCKLMRFRPLSLYYDKLEEHMLKASVSPFTNNWNSIHDFTPEETSNFEICPMAYDTIENMELVNNLEKVKFTSELSFFPQHISSDAIQQKVYLILCKQVSSESTEDFYRRALAIQRELITAGAKIVATRDVLIRKGEMYTIFWSQQTNKYSGRIVSIEAACEMTALEKICEAEGGAVELVDDENFVRYRTSLHRLADIQMEV</sequence>
<dbReference type="PANTHER" id="PTHR15440">
    <property type="entry name" value="XRP2 PROTEIN"/>
    <property type="match status" value="1"/>
</dbReference>
<dbReference type="GO" id="GO:0006892">
    <property type="term" value="P:post-Golgi vesicle-mediated transport"/>
    <property type="evidence" value="ECO:0007669"/>
    <property type="project" value="TreeGrafter"/>
</dbReference>
<feature type="domain" description="C-CAP/cofactor C-like" evidence="3">
    <location>
        <begin position="1"/>
        <end position="79"/>
    </location>
</feature>
<evidence type="ECO:0000313" key="4">
    <source>
        <dbReference type="Proteomes" id="UP000887569"/>
    </source>
</evidence>
<dbReference type="Gene3D" id="2.160.20.70">
    <property type="match status" value="1"/>
</dbReference>
<evidence type="ECO:0000256" key="1">
    <source>
        <dbReference type="ARBA" id="ARBA00008848"/>
    </source>
</evidence>